<dbReference type="PANTHER" id="PTHR30329:SF21">
    <property type="entry name" value="LIPOPROTEIN YIAD-RELATED"/>
    <property type="match status" value="1"/>
</dbReference>
<dbReference type="InterPro" id="IPR006665">
    <property type="entry name" value="OmpA-like"/>
</dbReference>
<keyword evidence="6" id="KW-0732">Signal</keyword>
<sequence length="213" mass="23410">MKLSFASVIACLTIASMPAIAANDMNNKIEQLCATEHMLIKHSVSIGQANAVAGNRAQYYQIQPALTEQQKANLRTTQVSLGDDCLEFLSQQDVLSVDTEGVIARVYFNFDNSDLTQASKLTLTALAKRMQSLNEVPKLNIVGHTDNVGSESYNQELGKHRAMSSKVFLVESGVEKEVLKPHSEGFNKPLRDNQTEQGRATNRRVEIVVAESS</sequence>
<protein>
    <recommendedName>
        <fullName evidence="7">OmpA-like domain-containing protein</fullName>
    </recommendedName>
</protein>
<dbReference type="Pfam" id="PF00691">
    <property type="entry name" value="OmpA"/>
    <property type="match status" value="1"/>
</dbReference>
<dbReference type="InterPro" id="IPR006664">
    <property type="entry name" value="OMP_bac"/>
</dbReference>
<dbReference type="InterPro" id="IPR050330">
    <property type="entry name" value="Bact_OuterMem_StrucFunc"/>
</dbReference>
<keyword evidence="2 4" id="KW-0472">Membrane</keyword>
<gene>
    <name evidence="8" type="ORF">VHA01S_004_01190</name>
</gene>
<feature type="domain" description="OmpA-like" evidence="7">
    <location>
        <begin position="95"/>
        <end position="213"/>
    </location>
</feature>
<feature type="compositionally biased region" description="Basic and acidic residues" evidence="5">
    <location>
        <begin position="182"/>
        <end position="194"/>
    </location>
</feature>
<evidence type="ECO:0000313" key="9">
    <source>
        <dbReference type="Proteomes" id="UP000017800"/>
    </source>
</evidence>
<dbReference type="Proteomes" id="UP000017800">
    <property type="component" value="Unassembled WGS sequence"/>
</dbReference>
<organism evidence="8 9">
    <name type="scientific">Vibrio halioticoli NBRC 102217</name>
    <dbReference type="NCBI Taxonomy" id="1219072"/>
    <lineage>
        <taxon>Bacteria</taxon>
        <taxon>Pseudomonadati</taxon>
        <taxon>Pseudomonadota</taxon>
        <taxon>Gammaproteobacteria</taxon>
        <taxon>Vibrionales</taxon>
        <taxon>Vibrionaceae</taxon>
        <taxon>Vibrio</taxon>
    </lineage>
</organism>
<dbReference type="CDD" id="cd07185">
    <property type="entry name" value="OmpA_C-like"/>
    <property type="match status" value="1"/>
</dbReference>
<dbReference type="OrthoDB" id="9792521at2"/>
<dbReference type="EMBL" id="BAUJ01000004">
    <property type="protein sequence ID" value="GAD88346.1"/>
    <property type="molecule type" value="Genomic_DNA"/>
</dbReference>
<evidence type="ECO:0000313" key="8">
    <source>
        <dbReference type="EMBL" id="GAD88346.1"/>
    </source>
</evidence>
<evidence type="ECO:0000256" key="6">
    <source>
        <dbReference type="SAM" id="SignalP"/>
    </source>
</evidence>
<proteinExistence type="predicted"/>
<dbReference type="eggNOG" id="COG2885">
    <property type="taxonomic scope" value="Bacteria"/>
</dbReference>
<feature type="chain" id="PRO_5004732593" description="OmpA-like domain-containing protein" evidence="6">
    <location>
        <begin position="22"/>
        <end position="213"/>
    </location>
</feature>
<comment type="subcellular location">
    <subcellularLocation>
        <location evidence="1">Cell outer membrane</location>
    </subcellularLocation>
</comment>
<evidence type="ECO:0000256" key="1">
    <source>
        <dbReference type="ARBA" id="ARBA00004442"/>
    </source>
</evidence>
<evidence type="ECO:0000256" key="5">
    <source>
        <dbReference type="SAM" id="MobiDB-lite"/>
    </source>
</evidence>
<evidence type="ECO:0000256" key="2">
    <source>
        <dbReference type="ARBA" id="ARBA00023136"/>
    </source>
</evidence>
<dbReference type="GO" id="GO:0009279">
    <property type="term" value="C:cell outer membrane"/>
    <property type="evidence" value="ECO:0007669"/>
    <property type="project" value="UniProtKB-SubCell"/>
</dbReference>
<evidence type="ECO:0000256" key="4">
    <source>
        <dbReference type="PROSITE-ProRule" id="PRU00473"/>
    </source>
</evidence>
<reference evidence="8 9" key="1">
    <citation type="submission" date="2013-10" db="EMBL/GenBank/DDBJ databases">
        <authorList>
            <person name="Ichikawa N."/>
            <person name="Kimura A."/>
            <person name="Ohji S."/>
            <person name="Hosoyama A."/>
            <person name="Fujita N."/>
        </authorList>
    </citation>
    <scope>NUCLEOTIDE SEQUENCE [LARGE SCALE GENOMIC DNA]</scope>
    <source>
        <strain evidence="8 9">NBRC 102217</strain>
    </source>
</reference>
<feature type="signal peptide" evidence="6">
    <location>
        <begin position="1"/>
        <end position="21"/>
    </location>
</feature>
<comment type="caution">
    <text evidence="8">The sequence shown here is derived from an EMBL/GenBank/DDBJ whole genome shotgun (WGS) entry which is preliminary data.</text>
</comment>
<accession>V5FEQ2</accession>
<dbReference type="PRINTS" id="PR01021">
    <property type="entry name" value="OMPADOMAIN"/>
</dbReference>
<dbReference type="Gene3D" id="3.30.1330.60">
    <property type="entry name" value="OmpA-like domain"/>
    <property type="match status" value="1"/>
</dbReference>
<feature type="region of interest" description="Disordered" evidence="5">
    <location>
        <begin position="182"/>
        <end position="202"/>
    </location>
</feature>
<keyword evidence="9" id="KW-1185">Reference proteome</keyword>
<name>V5FEQ2_9VIBR</name>
<dbReference type="AlphaFoldDB" id="V5FEQ2"/>
<dbReference type="PROSITE" id="PS51123">
    <property type="entry name" value="OMPA_2"/>
    <property type="match status" value="1"/>
</dbReference>
<evidence type="ECO:0000256" key="3">
    <source>
        <dbReference type="ARBA" id="ARBA00023237"/>
    </source>
</evidence>
<dbReference type="SUPFAM" id="SSF103088">
    <property type="entry name" value="OmpA-like"/>
    <property type="match status" value="1"/>
</dbReference>
<dbReference type="RefSeq" id="WP_023402733.1">
    <property type="nucleotide sequence ID" value="NZ_BAUJ01000004.1"/>
</dbReference>
<dbReference type="InterPro" id="IPR036737">
    <property type="entry name" value="OmpA-like_sf"/>
</dbReference>
<reference evidence="8 9" key="2">
    <citation type="submission" date="2013-11" db="EMBL/GenBank/DDBJ databases">
        <title>Whole genome shotgun sequence of Vibrio halioticoli NBRC 102217.</title>
        <authorList>
            <person name="Isaki S."/>
            <person name="Kimura A."/>
            <person name="Ohji S."/>
            <person name="Hosoyama A."/>
            <person name="Fujita N."/>
            <person name="Hashimoto M."/>
            <person name="Hosoyama Y."/>
            <person name="Yamazoe A."/>
        </authorList>
    </citation>
    <scope>NUCLEOTIDE SEQUENCE [LARGE SCALE GENOMIC DNA]</scope>
    <source>
        <strain evidence="8 9">NBRC 102217</strain>
    </source>
</reference>
<keyword evidence="3" id="KW-0998">Cell outer membrane</keyword>
<dbReference type="PANTHER" id="PTHR30329">
    <property type="entry name" value="STATOR ELEMENT OF FLAGELLAR MOTOR COMPLEX"/>
    <property type="match status" value="1"/>
</dbReference>
<evidence type="ECO:0000259" key="7">
    <source>
        <dbReference type="PROSITE" id="PS51123"/>
    </source>
</evidence>